<dbReference type="PANTHER" id="PTHR30621">
    <property type="entry name" value="GLUTAMINE SYNTHETASE ADENYLYLTRANSFERASE"/>
    <property type="match status" value="1"/>
</dbReference>
<evidence type="ECO:0000259" key="8">
    <source>
        <dbReference type="Pfam" id="PF08335"/>
    </source>
</evidence>
<proteinExistence type="predicted"/>
<evidence type="ECO:0000256" key="1">
    <source>
        <dbReference type="ARBA" id="ARBA00022679"/>
    </source>
</evidence>
<keyword evidence="4" id="KW-0067">ATP-binding</keyword>
<feature type="domain" description="Glutamate-ammonia ligase adenylyltransferase repeated" evidence="7">
    <location>
        <begin position="65"/>
        <end position="291"/>
    </location>
</feature>
<evidence type="ECO:0000256" key="2">
    <source>
        <dbReference type="ARBA" id="ARBA00022695"/>
    </source>
</evidence>
<dbReference type="CDD" id="cd05401">
    <property type="entry name" value="NT_GlnE_GlnD_like"/>
    <property type="match status" value="2"/>
</dbReference>
<dbReference type="GO" id="GO:0000820">
    <property type="term" value="P:regulation of glutamine family amino acid metabolic process"/>
    <property type="evidence" value="ECO:0007669"/>
    <property type="project" value="TreeGrafter"/>
</dbReference>
<accession>L7VTM2</accession>
<keyword evidence="5" id="KW-0460">Magnesium</keyword>
<dbReference type="EC" id="2.7.7.42" evidence="9"/>
<dbReference type="InterPro" id="IPR023057">
    <property type="entry name" value="GlnE"/>
</dbReference>
<dbReference type="Gene3D" id="1.20.120.330">
    <property type="entry name" value="Nucleotidyltransferases domain 2"/>
    <property type="match status" value="2"/>
</dbReference>
<reference evidence="9" key="1">
    <citation type="submission" date="2012-09" db="EMBL/GenBank/DDBJ databases">
        <title>Metagenomic Characterization of a Microbial Community in Wastewater Detects High Levels of Antibiotic Resistance.</title>
        <authorList>
            <person name="Abrams M."/>
            <person name="Caldwell A."/>
            <person name="Vandaei E."/>
            <person name="Lee W."/>
            <person name="Perrott J."/>
            <person name="Khan S.Y."/>
            <person name="Ta J."/>
            <person name="Romero D."/>
            <person name="Nguyen V."/>
            <person name="Pourmand N."/>
            <person name="Ouverney C.C."/>
        </authorList>
    </citation>
    <scope>NUCLEOTIDE SEQUENCE</scope>
</reference>
<evidence type="ECO:0000256" key="3">
    <source>
        <dbReference type="ARBA" id="ARBA00022741"/>
    </source>
</evidence>
<dbReference type="GO" id="GO:0016874">
    <property type="term" value="F:ligase activity"/>
    <property type="evidence" value="ECO:0007669"/>
    <property type="project" value="UniProtKB-KW"/>
</dbReference>
<dbReference type="AlphaFoldDB" id="L7VTM2"/>
<dbReference type="GO" id="GO:0005829">
    <property type="term" value="C:cytosol"/>
    <property type="evidence" value="ECO:0007669"/>
    <property type="project" value="TreeGrafter"/>
</dbReference>
<dbReference type="GO" id="GO:0008882">
    <property type="term" value="F:[glutamate-ammonia-ligase] adenylyltransferase activity"/>
    <property type="evidence" value="ECO:0007669"/>
    <property type="project" value="UniProtKB-EC"/>
</dbReference>
<organism evidence="9">
    <name type="scientific">uncultured bacterium A1Q1_fos_2059</name>
    <dbReference type="NCBI Taxonomy" id="1256559"/>
    <lineage>
        <taxon>Bacteria</taxon>
        <taxon>environmental samples</taxon>
    </lineage>
</organism>
<feature type="domain" description="Glutamate-ammonia ligase adenylyltransferase repeated" evidence="7">
    <location>
        <begin position="558"/>
        <end position="793"/>
    </location>
</feature>
<dbReference type="SUPFAM" id="SSF81593">
    <property type="entry name" value="Nucleotidyltransferase substrate binding subunit/domain"/>
    <property type="match status" value="2"/>
</dbReference>
<evidence type="ECO:0000256" key="5">
    <source>
        <dbReference type="ARBA" id="ARBA00022842"/>
    </source>
</evidence>
<dbReference type="Gene3D" id="3.30.460.10">
    <property type="entry name" value="Beta Polymerase, domain 2"/>
    <property type="match status" value="2"/>
</dbReference>
<feature type="domain" description="PII-uridylyltransferase/Glutamine-synthetase adenylyltransferase" evidence="8">
    <location>
        <begin position="312"/>
        <end position="453"/>
    </location>
</feature>
<dbReference type="Pfam" id="PF08335">
    <property type="entry name" value="GlnD_UR_UTase"/>
    <property type="match status" value="2"/>
</dbReference>
<evidence type="ECO:0000259" key="7">
    <source>
        <dbReference type="Pfam" id="PF03710"/>
    </source>
</evidence>
<dbReference type="SUPFAM" id="SSF81301">
    <property type="entry name" value="Nucleotidyltransferase"/>
    <property type="match status" value="2"/>
</dbReference>
<protein>
    <submittedName>
        <fullName evidence="9">Glutamate-ammonia-ligase adenylyltransferase</fullName>
        <ecNumber evidence="9">2.7.7.42</ecNumber>
    </submittedName>
</protein>
<evidence type="ECO:0000256" key="4">
    <source>
        <dbReference type="ARBA" id="ARBA00022840"/>
    </source>
</evidence>
<feature type="domain" description="PII-uridylyltransferase/Glutamine-synthetase adenylyltransferase" evidence="8">
    <location>
        <begin position="818"/>
        <end position="959"/>
    </location>
</feature>
<dbReference type="InterPro" id="IPR043519">
    <property type="entry name" value="NT_sf"/>
</dbReference>
<evidence type="ECO:0000313" key="9">
    <source>
        <dbReference type="EMBL" id="AGC72492.1"/>
    </source>
</evidence>
<dbReference type="NCBIfam" id="NF010707">
    <property type="entry name" value="PRK14109.1"/>
    <property type="match status" value="1"/>
</dbReference>
<dbReference type="Pfam" id="PF03710">
    <property type="entry name" value="GlnE"/>
    <property type="match status" value="2"/>
</dbReference>
<dbReference type="InterPro" id="IPR013546">
    <property type="entry name" value="PII_UdlTrfase/GS_AdlTrfase"/>
</dbReference>
<dbReference type="GO" id="GO:0005524">
    <property type="term" value="F:ATP binding"/>
    <property type="evidence" value="ECO:0007669"/>
    <property type="project" value="UniProtKB-KW"/>
</dbReference>
<dbReference type="EMBL" id="JX649904">
    <property type="protein sequence ID" value="AGC72492.1"/>
    <property type="molecule type" value="Genomic_DNA"/>
</dbReference>
<dbReference type="InterPro" id="IPR005190">
    <property type="entry name" value="GlnE_rpt_dom"/>
</dbReference>
<keyword evidence="9" id="KW-0436">Ligase</keyword>
<keyword evidence="2 9" id="KW-0548">Nucleotidyltransferase</keyword>
<name>L7VTM2_9BACT</name>
<keyword evidence="6" id="KW-0511">Multifunctional enzyme</keyword>
<keyword evidence="1 9" id="KW-0808">Transferase</keyword>
<keyword evidence="3" id="KW-0547">Nucleotide-binding</keyword>
<dbReference type="PANTHER" id="PTHR30621:SF0">
    <property type="entry name" value="BIFUNCTIONAL GLUTAMINE SYNTHETASE ADENYLYLTRANSFERASE_ADENYLYL-REMOVING ENZYME"/>
    <property type="match status" value="1"/>
</dbReference>
<evidence type="ECO:0000256" key="6">
    <source>
        <dbReference type="ARBA" id="ARBA00023268"/>
    </source>
</evidence>
<sequence length="961" mass="105482">MSSSRSGVHDRATSRLRDVGYVDSGLVHLVVQSADVDTTLDGLEELVGVRADLPSVLAADEVWSTRLVAALGVSRAVAEFWRRHPECIDDVASNSTLVEQLDEASLREFMSRTTEPNELRVGYQRVLAVIAALDAAAELDFAQTSRALSDIAVATLDAALAIAKRNEPDSASVRLTVMAMGKTGGHELNYISDVDVIFVHDVVGDFDANKANQIATRLATAVITMCGEHSVEGTIWEVDPNLRPEGKNGPLTRTLTSHIAYYQRWASTWEFQALLKARFAAGDRELAADYLAALQPMVWEASRRDDFVKDVRAMRARVIDNIPAAQRGRQLKLGSGGLRDVEFAVQLLQLVHGRADAEVRSPNTLRALQALTERGYVGRDDGAALAESYEFLRTFEHRIQMYRMQRTHLVPEDSEDLTRIGRSMGFNRDSAHALTQAWQEHRRVVSSLHEKIFFRPLLEAVAAIPTDDLTLSTEAAEDRFYALGYRDPKGAIAHIASLTAGVSRRASIQKSLLPAMLQWFSESPNPDAGLLAFRRISDELGDSHWYLRKLRDEGSGAQQLAKLLSSSAYVTDLIVRAPDSVAMLGEEDEFKPLGADALSQRMSSAVKRHHSFSSAIKAIRRVRRRELARISMSDVLGSLSVAEVGEALSALTSATLEGALAAAESEWRRTRGELPTRMAIVLMGRLGGHEMGYSSDADVMFVHDPTPEIGDAATAAACAQWMAQHLRASLAEVGQDPPLEVDADLRPEGKNGPLVRTLSSYAAYYAKWSDTWEAQALLRAEAVVGDADVCDAFTALVNPLRYPSGGLDEKEVREIRRIKARVETERLPRGADPATHLKLGRGGLADVEWTIQLLQMQYAHDVPGLRTTRTLDALDAAAGANLLSHDDVEALKEAWIMVSRIRNGVVLWRNKPAESLVTDPNDLVGVAHVLGLGQENSGLMVNDYKKATRLARKVVEKVFYG</sequence>